<reference evidence="8 9" key="1">
    <citation type="submission" date="2020-06" db="EMBL/GenBank/DDBJ databases">
        <authorList>
            <person name="Li R."/>
            <person name="Bekaert M."/>
        </authorList>
    </citation>
    <scope>NUCLEOTIDE SEQUENCE [LARGE SCALE GENOMIC DNA]</scope>
    <source>
        <strain evidence="9">wild</strain>
    </source>
</reference>
<accession>A0A6J8DAL6</accession>
<feature type="compositionally biased region" description="Polar residues" evidence="5">
    <location>
        <begin position="254"/>
        <end position="263"/>
    </location>
</feature>
<evidence type="ECO:0000313" key="9">
    <source>
        <dbReference type="Proteomes" id="UP000507470"/>
    </source>
</evidence>
<evidence type="ECO:0000256" key="1">
    <source>
        <dbReference type="ARBA" id="ARBA00004141"/>
    </source>
</evidence>
<dbReference type="Pfam" id="PF07690">
    <property type="entry name" value="MFS_1"/>
    <property type="match status" value="1"/>
</dbReference>
<evidence type="ECO:0000256" key="4">
    <source>
        <dbReference type="ARBA" id="ARBA00023136"/>
    </source>
</evidence>
<gene>
    <name evidence="8" type="ORF">MCOR_38763</name>
</gene>
<dbReference type="SUPFAM" id="SSF103473">
    <property type="entry name" value="MFS general substrate transporter"/>
    <property type="match status" value="1"/>
</dbReference>
<keyword evidence="2 6" id="KW-0812">Transmembrane</keyword>
<evidence type="ECO:0000313" key="8">
    <source>
        <dbReference type="EMBL" id="CAC5405036.1"/>
    </source>
</evidence>
<dbReference type="OrthoDB" id="419734at2759"/>
<evidence type="ECO:0000256" key="3">
    <source>
        <dbReference type="ARBA" id="ARBA00022989"/>
    </source>
</evidence>
<dbReference type="Proteomes" id="UP000507470">
    <property type="component" value="Unassembled WGS sequence"/>
</dbReference>
<dbReference type="GO" id="GO:0016020">
    <property type="term" value="C:membrane"/>
    <property type="evidence" value="ECO:0007669"/>
    <property type="project" value="UniProtKB-SubCell"/>
</dbReference>
<dbReference type="GO" id="GO:0022857">
    <property type="term" value="F:transmembrane transporter activity"/>
    <property type="evidence" value="ECO:0007669"/>
    <property type="project" value="InterPro"/>
</dbReference>
<keyword evidence="9" id="KW-1185">Reference proteome</keyword>
<feature type="region of interest" description="Disordered" evidence="5">
    <location>
        <begin position="220"/>
        <end position="279"/>
    </location>
</feature>
<feature type="transmembrane region" description="Helical" evidence="6">
    <location>
        <begin position="714"/>
        <end position="737"/>
    </location>
</feature>
<evidence type="ECO:0000256" key="2">
    <source>
        <dbReference type="ARBA" id="ARBA00022692"/>
    </source>
</evidence>
<comment type="subcellular location">
    <subcellularLocation>
        <location evidence="1">Membrane</location>
        <topology evidence="1">Multi-pass membrane protein</topology>
    </subcellularLocation>
</comment>
<feature type="transmembrane region" description="Helical" evidence="6">
    <location>
        <begin position="626"/>
        <end position="648"/>
    </location>
</feature>
<dbReference type="Gene3D" id="1.20.1250.20">
    <property type="entry name" value="MFS general substrate transporter like domains"/>
    <property type="match status" value="1"/>
</dbReference>
<feature type="transmembrane region" description="Helical" evidence="6">
    <location>
        <begin position="462"/>
        <end position="491"/>
    </location>
</feature>
<feature type="compositionally biased region" description="Polar residues" evidence="5">
    <location>
        <begin position="221"/>
        <end position="237"/>
    </location>
</feature>
<proteinExistence type="predicted"/>
<organism evidence="8 9">
    <name type="scientific">Mytilus coruscus</name>
    <name type="common">Sea mussel</name>
    <dbReference type="NCBI Taxonomy" id="42192"/>
    <lineage>
        <taxon>Eukaryota</taxon>
        <taxon>Metazoa</taxon>
        <taxon>Spiralia</taxon>
        <taxon>Lophotrochozoa</taxon>
        <taxon>Mollusca</taxon>
        <taxon>Bivalvia</taxon>
        <taxon>Autobranchia</taxon>
        <taxon>Pteriomorphia</taxon>
        <taxon>Mytilida</taxon>
        <taxon>Mytiloidea</taxon>
        <taxon>Mytilidae</taxon>
        <taxon>Mytilinae</taxon>
        <taxon>Mytilus</taxon>
    </lineage>
</organism>
<feature type="region of interest" description="Disordered" evidence="5">
    <location>
        <begin position="171"/>
        <end position="195"/>
    </location>
</feature>
<feature type="domain" description="Major facilitator superfamily (MFS) profile" evidence="7">
    <location>
        <begin position="339"/>
        <end position="771"/>
    </location>
</feature>
<feature type="compositionally biased region" description="Polar residues" evidence="5">
    <location>
        <begin position="171"/>
        <end position="180"/>
    </location>
</feature>
<feature type="transmembrane region" description="Helical" evidence="6">
    <location>
        <begin position="503"/>
        <end position="524"/>
    </location>
</feature>
<feature type="transmembrane region" description="Helical" evidence="6">
    <location>
        <begin position="435"/>
        <end position="456"/>
    </location>
</feature>
<dbReference type="InterPro" id="IPR011701">
    <property type="entry name" value="MFS"/>
</dbReference>
<feature type="transmembrane region" description="Helical" evidence="6">
    <location>
        <begin position="589"/>
        <end position="614"/>
    </location>
</feature>
<dbReference type="AlphaFoldDB" id="A0A6J8DAL6"/>
<dbReference type="EMBL" id="CACVKT020007051">
    <property type="protein sequence ID" value="CAC5405036.1"/>
    <property type="molecule type" value="Genomic_DNA"/>
</dbReference>
<feature type="transmembrane region" description="Helical" evidence="6">
    <location>
        <begin position="680"/>
        <end position="702"/>
    </location>
</feature>
<protein>
    <submittedName>
        <fullName evidence="8">SLC46A3</fullName>
    </submittedName>
</protein>
<feature type="transmembrane region" description="Helical" evidence="6">
    <location>
        <begin position="530"/>
        <end position="551"/>
    </location>
</feature>
<feature type="transmembrane region" description="Helical" evidence="6">
    <location>
        <begin position="655"/>
        <end position="674"/>
    </location>
</feature>
<keyword evidence="3 6" id="KW-1133">Transmembrane helix</keyword>
<dbReference type="PROSITE" id="PS50850">
    <property type="entry name" value="MFS"/>
    <property type="match status" value="1"/>
</dbReference>
<keyword evidence="4 6" id="KW-0472">Membrane</keyword>
<dbReference type="PANTHER" id="PTHR23507">
    <property type="entry name" value="ZGC:174356"/>
    <property type="match status" value="1"/>
</dbReference>
<evidence type="ECO:0000256" key="6">
    <source>
        <dbReference type="SAM" id="Phobius"/>
    </source>
</evidence>
<dbReference type="PANTHER" id="PTHR23507:SF1">
    <property type="entry name" value="FI18259P1-RELATED"/>
    <property type="match status" value="1"/>
</dbReference>
<name>A0A6J8DAL6_MYTCO</name>
<evidence type="ECO:0000259" key="7">
    <source>
        <dbReference type="PROSITE" id="PS50850"/>
    </source>
</evidence>
<dbReference type="InterPro" id="IPR036259">
    <property type="entry name" value="MFS_trans_sf"/>
</dbReference>
<sequence>MHFNGPCFSTEIHLTETKFSPAMCVFGHPIRDFILIPPGRYAPRNTWRETLDAREEALRNHHIKQGERLSGNTKRLPPLATGDCVHIQNQIGHYPLKWDKTGVIIEVRQLDQYAVKVDGSGRVTLRNRKFLRKYVPVRASNQTRLYRMTFGVRMYLPKSTFNIKKVPKPTSDTLVETPKTSTREKRYRLGQATSDSKGISTQGFIYSQNLPSERKVHISATPKTGLSSSESPRVGNTHSERRRLEFSETPFEEQGTQPTNNTPPLIISPTELTPQRKSSRASRPPAWVYHISILYKINHTRELRIRKQRMDSIEEDEPLLLVPDGPTEKPVIVRPVYQFVAIEIICILHFGAMTAMLPIQQFYVIDEVAKKYGGDGKKSDVGYCPNGTELSNSTSNIVQEESTTILMYLGFISTLIAVIPILVLGALTDRYGRKFPLYLSFVGVLLKEIVMIVTVYKGLSLWFLALGDFFLGITGHFGLFLAALMGMIADITTPGKDRAMKIIVLEGTVAVALALATLGFGYWIKDGNYRHPLIMCIACTVLAFVLTLTILTETSRSNKNNDIKICTTAMLCACFDVYRNGNRKRSKRLIIGQILFCINVGALLGKTNVVTLFFLHYPLCWNELHVQAFTCVQILVNCGAIILGIRILHRYLADYTIVVIGTVSAIASSVTLAFSTEDWIVYVYAVIGVMAVSISPLLRSVLSRLVSPDEQGSLFASIGSSELLLMSLAQLFYGFVYKETVSYLPGLVFLIMAGILVIEFCLSLVLYSIMSSEPISLTETVVEVS</sequence>
<feature type="transmembrane region" description="Helical" evidence="6">
    <location>
        <begin position="743"/>
        <end position="767"/>
    </location>
</feature>
<evidence type="ECO:0000256" key="5">
    <source>
        <dbReference type="SAM" id="MobiDB-lite"/>
    </source>
</evidence>
<dbReference type="InterPro" id="IPR020846">
    <property type="entry name" value="MFS_dom"/>
</dbReference>
<feature type="transmembrane region" description="Helical" evidence="6">
    <location>
        <begin position="405"/>
        <end position="428"/>
    </location>
</feature>